<proteinExistence type="predicted"/>
<reference evidence="1" key="1">
    <citation type="submission" date="2023-11" db="EMBL/GenBank/DDBJ databases">
        <title>Genome assemblies of two species of porcelain crab, Petrolisthes cinctipes and Petrolisthes manimaculis (Anomura: Porcellanidae).</title>
        <authorList>
            <person name="Angst P."/>
        </authorList>
    </citation>
    <scope>NUCLEOTIDE SEQUENCE</scope>
    <source>
        <strain evidence="1">PB745_02</strain>
        <tissue evidence="1">Gill</tissue>
    </source>
</reference>
<evidence type="ECO:0000313" key="2">
    <source>
        <dbReference type="Proteomes" id="UP001292094"/>
    </source>
</evidence>
<keyword evidence="2" id="KW-1185">Reference proteome</keyword>
<comment type="caution">
    <text evidence="1">The sequence shown here is derived from an EMBL/GenBank/DDBJ whole genome shotgun (WGS) entry which is preliminary data.</text>
</comment>
<dbReference type="EMBL" id="JAWZYT010001357">
    <property type="protein sequence ID" value="KAK4312975.1"/>
    <property type="molecule type" value="Genomic_DNA"/>
</dbReference>
<gene>
    <name evidence="1" type="ORF">Pmani_015640</name>
</gene>
<name>A0AAE1PQK7_9EUCA</name>
<sequence>MSRTELQVSSPGCLLLPRHVMEILMNSLHIKNQACSPALSQMGKIRLGAKSHLVGCLEELTTLRENAAAIYSPPVEVMILDGAATVNMLAPGNAKTFSDHEEAYTRILLHVQDSVMQGYIKVSISTVDTDVVVLAVAVAGYLVIDELWVAFGTGKNFRHLAAHEMAVALGTNKCRGLPFFHAFTGCDTVSCFSGREKRTAWETWKACNKVTDEVTTAFCALAATPTIPTVEDYMDQLERFVILLYDRTSSQEHANEARKHLFTRGGRSIEAIPPTREALRQHRKRAAYQAGYCWGQMMICTPELPSPSEWGWVQSDNGWGIY</sequence>
<evidence type="ECO:0000313" key="1">
    <source>
        <dbReference type="EMBL" id="KAK4312975.1"/>
    </source>
</evidence>
<accession>A0AAE1PQK7</accession>
<organism evidence="1 2">
    <name type="scientific">Petrolisthes manimaculis</name>
    <dbReference type="NCBI Taxonomy" id="1843537"/>
    <lineage>
        <taxon>Eukaryota</taxon>
        <taxon>Metazoa</taxon>
        <taxon>Ecdysozoa</taxon>
        <taxon>Arthropoda</taxon>
        <taxon>Crustacea</taxon>
        <taxon>Multicrustacea</taxon>
        <taxon>Malacostraca</taxon>
        <taxon>Eumalacostraca</taxon>
        <taxon>Eucarida</taxon>
        <taxon>Decapoda</taxon>
        <taxon>Pleocyemata</taxon>
        <taxon>Anomura</taxon>
        <taxon>Galatheoidea</taxon>
        <taxon>Porcellanidae</taxon>
        <taxon>Petrolisthes</taxon>
    </lineage>
</organism>
<dbReference type="AlphaFoldDB" id="A0AAE1PQK7"/>
<protein>
    <submittedName>
        <fullName evidence="1">Uncharacterized protein</fullName>
    </submittedName>
</protein>
<dbReference type="Proteomes" id="UP001292094">
    <property type="component" value="Unassembled WGS sequence"/>
</dbReference>
<dbReference type="PANTHER" id="PTHR46704">
    <property type="entry name" value="CXC DOMAIN-CONTAINING PROTEIN-RELATED"/>
    <property type="match status" value="1"/>
</dbReference>
<dbReference type="PANTHER" id="PTHR46704:SF9">
    <property type="entry name" value="BHLH DOMAIN-CONTAINING PROTEIN"/>
    <property type="match status" value="1"/>
</dbReference>